<organism evidence="3 4">
    <name type="scientific">Planctomicrobium piriforme</name>
    <dbReference type="NCBI Taxonomy" id="1576369"/>
    <lineage>
        <taxon>Bacteria</taxon>
        <taxon>Pseudomonadati</taxon>
        <taxon>Planctomycetota</taxon>
        <taxon>Planctomycetia</taxon>
        <taxon>Planctomycetales</taxon>
        <taxon>Planctomycetaceae</taxon>
        <taxon>Planctomicrobium</taxon>
    </lineage>
</organism>
<dbReference type="InterPro" id="IPR029052">
    <property type="entry name" value="Metallo-depent_PP-like"/>
</dbReference>
<name>A0A1I3NB37_9PLAN</name>
<dbReference type="Gene3D" id="2.60.40.380">
    <property type="entry name" value="Purple acid phosphatase-like, N-terminal"/>
    <property type="match status" value="1"/>
</dbReference>
<evidence type="ECO:0000313" key="3">
    <source>
        <dbReference type="EMBL" id="SFJ06464.1"/>
    </source>
</evidence>
<evidence type="ECO:0000313" key="4">
    <source>
        <dbReference type="Proteomes" id="UP000199518"/>
    </source>
</evidence>
<dbReference type="InterPro" id="IPR032093">
    <property type="entry name" value="PhoD_N"/>
</dbReference>
<feature type="domain" description="Phospholipase D N-terminal" evidence="2">
    <location>
        <begin position="49"/>
        <end position="139"/>
    </location>
</feature>
<dbReference type="InterPro" id="IPR038607">
    <property type="entry name" value="PhoD-like_sf"/>
</dbReference>
<dbReference type="InterPro" id="IPR052900">
    <property type="entry name" value="Phospholipid_Metab_Enz"/>
</dbReference>
<dbReference type="Proteomes" id="UP000199518">
    <property type="component" value="Unassembled WGS sequence"/>
</dbReference>
<keyword evidence="4" id="KW-1185">Reference proteome</keyword>
<dbReference type="InterPro" id="IPR018946">
    <property type="entry name" value="PhoD-like_MPP"/>
</dbReference>
<dbReference type="STRING" id="1576369.SAMN05421753_11549"/>
<dbReference type="OrthoDB" id="9763616at2"/>
<dbReference type="SUPFAM" id="SSF56300">
    <property type="entry name" value="Metallo-dependent phosphatases"/>
    <property type="match status" value="1"/>
</dbReference>
<evidence type="ECO:0000259" key="2">
    <source>
        <dbReference type="Pfam" id="PF16655"/>
    </source>
</evidence>
<dbReference type="PANTHER" id="PTHR43606">
    <property type="entry name" value="PHOSPHATASE, PUTATIVE (AFU_ORTHOLOGUE AFUA_6G08710)-RELATED"/>
    <property type="match status" value="1"/>
</dbReference>
<accession>A0A1I3NB37</accession>
<feature type="domain" description="PhoD-like phosphatase metallophosphatase" evidence="1">
    <location>
        <begin position="156"/>
        <end position="503"/>
    </location>
</feature>
<gene>
    <name evidence="3" type="ORF">SAMN05421753_11549</name>
</gene>
<dbReference type="InterPro" id="IPR006311">
    <property type="entry name" value="TAT_signal"/>
</dbReference>
<protein>
    <submittedName>
        <fullName evidence="3">Alkaline phosphatase D</fullName>
    </submittedName>
</protein>
<dbReference type="Pfam" id="PF16655">
    <property type="entry name" value="PhoD_N"/>
    <property type="match status" value="1"/>
</dbReference>
<dbReference type="AlphaFoldDB" id="A0A1I3NB37"/>
<dbReference type="PROSITE" id="PS51318">
    <property type="entry name" value="TAT"/>
    <property type="match status" value="1"/>
</dbReference>
<dbReference type="Gene3D" id="3.60.21.70">
    <property type="entry name" value="PhoD-like phosphatase"/>
    <property type="match status" value="1"/>
</dbReference>
<dbReference type="Pfam" id="PF09423">
    <property type="entry name" value="PhoD"/>
    <property type="match status" value="1"/>
</dbReference>
<proteinExistence type="predicted"/>
<sequence length="520" mass="58227">MPSQNAGALRRRDFNRLVASSGLGALAGWPQRAPAQVTAETLRPRIECGVASGEISPTSAVLWSRADRPSRMQVEVATDDSFRNVVRRLNGGDALPHSDHTCQIQVDDLTPGEIFHYRIRFDSLEQPGALSEPMTGLLRTAPLKRQAVRFLWSGDTVGQGFGIDPARGGMRMYRTMLERKPDFFVHSGDTIYADNPLVESLTLDDGSVWRNIVTPEKSQVAQSLDEFRGCFRYNWLDEHFRAFHAAVPVLVQWDDHETLNNWYPGELLEDNRYSVKSASLLAARGRTAFLEYHPIKHRPGAKIYRTVPYGPDLELFFIDMRSYRGPNNANNQTALGTDAALLGPEQLRWLKQRLSESPATWKVICSDMPLGLICGDGPKAFENIANGNGPPLGRELELVDLLTHLREQNIRNTIWITADVHYAASHYYDPNKAQFQDFLPFWEFVSGPLHAGTFGPNPLDNTFGPQVVFKSIPDKLKPARPPSEGLQFFGQIDIDGQTGALTVGHYNVAGEKLWERTFEA</sequence>
<dbReference type="RefSeq" id="WP_092053316.1">
    <property type="nucleotide sequence ID" value="NZ_FOQD01000015.1"/>
</dbReference>
<evidence type="ECO:0000259" key="1">
    <source>
        <dbReference type="Pfam" id="PF09423"/>
    </source>
</evidence>
<dbReference type="PANTHER" id="PTHR43606:SF1">
    <property type="entry name" value="PHOD-LIKE PHOSPHATASE METALLOPHOSPHATASE DOMAIN-CONTAINING PROTEIN"/>
    <property type="match status" value="1"/>
</dbReference>
<dbReference type="EMBL" id="FOQD01000015">
    <property type="protein sequence ID" value="SFJ06464.1"/>
    <property type="molecule type" value="Genomic_DNA"/>
</dbReference>
<reference evidence="4" key="1">
    <citation type="submission" date="2016-10" db="EMBL/GenBank/DDBJ databases">
        <authorList>
            <person name="Varghese N."/>
            <person name="Submissions S."/>
        </authorList>
    </citation>
    <scope>NUCLEOTIDE SEQUENCE [LARGE SCALE GENOMIC DNA]</scope>
    <source>
        <strain evidence="4">DSM 26348</strain>
    </source>
</reference>